<accession>A0A1Y5TDB0</accession>
<sequence length="104" mass="11490">MALLCAPTVGLAQMEPMTGPQIAAALTDRALVYDDGATQDFRASGRTLYNAGRDSWGYWAVRGDQYCSQWPPSDGWFCYDMARQGDGLRFIAEDGSFTDGTYRD</sequence>
<proteinExistence type="predicted"/>
<evidence type="ECO:0000313" key="2">
    <source>
        <dbReference type="Proteomes" id="UP000193623"/>
    </source>
</evidence>
<organism evidence="1 2">
    <name type="scientific">Pseudooctadecabacter jejudonensis</name>
    <dbReference type="NCBI Taxonomy" id="1391910"/>
    <lineage>
        <taxon>Bacteria</taxon>
        <taxon>Pseudomonadati</taxon>
        <taxon>Pseudomonadota</taxon>
        <taxon>Alphaproteobacteria</taxon>
        <taxon>Rhodobacterales</taxon>
        <taxon>Paracoccaceae</taxon>
        <taxon>Pseudooctadecabacter</taxon>
    </lineage>
</organism>
<protein>
    <submittedName>
        <fullName evidence="1">Uncharacterized protein</fullName>
    </submittedName>
</protein>
<dbReference type="Proteomes" id="UP000193623">
    <property type="component" value="Unassembled WGS sequence"/>
</dbReference>
<dbReference type="EMBL" id="FWFT01000006">
    <property type="protein sequence ID" value="SLN59311.1"/>
    <property type="molecule type" value="Genomic_DNA"/>
</dbReference>
<name>A0A1Y5TDB0_9RHOB</name>
<reference evidence="1 2" key="1">
    <citation type="submission" date="2017-03" db="EMBL/GenBank/DDBJ databases">
        <authorList>
            <person name="Afonso C.L."/>
            <person name="Miller P.J."/>
            <person name="Scott M.A."/>
            <person name="Spackman E."/>
            <person name="Goraichik I."/>
            <person name="Dimitrov K.M."/>
            <person name="Suarez D.L."/>
            <person name="Swayne D.E."/>
        </authorList>
    </citation>
    <scope>NUCLEOTIDE SEQUENCE [LARGE SCALE GENOMIC DNA]</scope>
    <source>
        <strain evidence="1 2">CECT 8397</strain>
    </source>
</reference>
<dbReference type="AlphaFoldDB" id="A0A1Y5TDB0"/>
<gene>
    <name evidence="1" type="ORF">PSJ8397_03149</name>
</gene>
<keyword evidence="2" id="KW-1185">Reference proteome</keyword>
<evidence type="ECO:0000313" key="1">
    <source>
        <dbReference type="EMBL" id="SLN59311.1"/>
    </source>
</evidence>